<gene>
    <name evidence="8" type="ORF">GCM10022231_22600</name>
</gene>
<evidence type="ECO:0000259" key="7">
    <source>
        <dbReference type="PROSITE" id="PS50977"/>
    </source>
</evidence>
<evidence type="ECO:0000313" key="8">
    <source>
        <dbReference type="EMBL" id="GAA3961962.1"/>
    </source>
</evidence>
<feature type="domain" description="HTH tetR-type" evidence="7">
    <location>
        <begin position="22"/>
        <end position="82"/>
    </location>
</feature>
<sequence length="209" mass="23185">MTVTDRNADAAPQARRKRMSPQQRRRQLLDLGEELATEQPLESVSIEAVAERAGVSRALIFHYFESKQDFHLALVQEWAQEMQARTEPPEDVDDPLQRLTASLTAYIDYVVGNSDQFVAVLRGSLSIDPAMRNVAESTRAEMTRRILHHAPALGIEVTPAVEMAVRGWTAFVEDVMIRWIGDRKLTRDELLALLVGSLPALAGAAALVG</sequence>
<dbReference type="InterPro" id="IPR054129">
    <property type="entry name" value="DesT_TetR_C"/>
</dbReference>
<dbReference type="InterPro" id="IPR009057">
    <property type="entry name" value="Homeodomain-like_sf"/>
</dbReference>
<keyword evidence="1" id="KW-0805">Transcription regulation</keyword>
<dbReference type="Gene3D" id="1.10.357.10">
    <property type="entry name" value="Tetracycline Repressor, domain 2"/>
    <property type="match status" value="1"/>
</dbReference>
<reference evidence="9" key="1">
    <citation type="journal article" date="2019" name="Int. J. Syst. Evol. Microbiol.">
        <title>The Global Catalogue of Microorganisms (GCM) 10K type strain sequencing project: providing services to taxonomists for standard genome sequencing and annotation.</title>
        <authorList>
            <consortium name="The Broad Institute Genomics Platform"/>
            <consortium name="The Broad Institute Genome Sequencing Center for Infectious Disease"/>
            <person name="Wu L."/>
            <person name="Ma J."/>
        </authorList>
    </citation>
    <scope>NUCLEOTIDE SEQUENCE [LARGE SCALE GENOMIC DNA]</scope>
    <source>
        <strain evidence="9">JCM 16923</strain>
    </source>
</reference>
<dbReference type="Pfam" id="PF00440">
    <property type="entry name" value="TetR_N"/>
    <property type="match status" value="1"/>
</dbReference>
<dbReference type="Proteomes" id="UP001418444">
    <property type="component" value="Unassembled WGS sequence"/>
</dbReference>
<keyword evidence="2 4" id="KW-0238">DNA-binding</keyword>
<dbReference type="SUPFAM" id="SSF46689">
    <property type="entry name" value="Homeodomain-like"/>
    <property type="match status" value="1"/>
</dbReference>
<keyword evidence="3" id="KW-0804">Transcription</keyword>
<protein>
    <submittedName>
        <fullName evidence="8">TetR/AcrR family transcriptional regulator</fullName>
    </submittedName>
</protein>
<dbReference type="Pfam" id="PF21943">
    <property type="entry name" value="TetR_C_46"/>
    <property type="match status" value="1"/>
</dbReference>
<keyword evidence="9" id="KW-1185">Reference proteome</keyword>
<dbReference type="InterPro" id="IPR050109">
    <property type="entry name" value="HTH-type_TetR-like_transc_reg"/>
</dbReference>
<organism evidence="8 9">
    <name type="scientific">Gordonia caeni</name>
    <dbReference type="NCBI Taxonomy" id="1007097"/>
    <lineage>
        <taxon>Bacteria</taxon>
        <taxon>Bacillati</taxon>
        <taxon>Actinomycetota</taxon>
        <taxon>Actinomycetes</taxon>
        <taxon>Mycobacteriales</taxon>
        <taxon>Gordoniaceae</taxon>
        <taxon>Gordonia</taxon>
    </lineage>
</organism>
<dbReference type="EMBL" id="BAAAZW010000006">
    <property type="protein sequence ID" value="GAA3961962.1"/>
    <property type="molecule type" value="Genomic_DNA"/>
</dbReference>
<dbReference type="PROSITE" id="PS50977">
    <property type="entry name" value="HTH_TETR_2"/>
    <property type="match status" value="1"/>
</dbReference>
<name>A0ABP7PA94_9ACTN</name>
<dbReference type="PANTHER" id="PTHR30055:SF174">
    <property type="entry name" value="TRANSCRIPTIONAL REGULATORY PROTEIN (PROBABLY TETR-FAMILY)-RELATED"/>
    <property type="match status" value="1"/>
</dbReference>
<evidence type="ECO:0000256" key="1">
    <source>
        <dbReference type="ARBA" id="ARBA00023015"/>
    </source>
</evidence>
<feature type="compositionally biased region" description="Basic residues" evidence="5">
    <location>
        <begin position="14"/>
        <end position="25"/>
    </location>
</feature>
<evidence type="ECO:0000313" key="9">
    <source>
        <dbReference type="Proteomes" id="UP001418444"/>
    </source>
</evidence>
<evidence type="ECO:0000256" key="4">
    <source>
        <dbReference type="PROSITE-ProRule" id="PRU00335"/>
    </source>
</evidence>
<feature type="region of interest" description="Disordered" evidence="5">
    <location>
        <begin position="1"/>
        <end position="25"/>
    </location>
</feature>
<evidence type="ECO:0000256" key="2">
    <source>
        <dbReference type="ARBA" id="ARBA00023125"/>
    </source>
</evidence>
<dbReference type="SUPFAM" id="SSF48498">
    <property type="entry name" value="Tetracyclin repressor-like, C-terminal domain"/>
    <property type="match status" value="1"/>
</dbReference>
<dbReference type="PRINTS" id="PR00455">
    <property type="entry name" value="HTHTETR"/>
</dbReference>
<comment type="caution">
    <text evidence="8">The sequence shown here is derived from an EMBL/GenBank/DDBJ whole genome shotgun (WGS) entry which is preliminary data.</text>
</comment>
<accession>A0ABP7PA94</accession>
<dbReference type="InterPro" id="IPR036271">
    <property type="entry name" value="Tet_transcr_reg_TetR-rel_C_sf"/>
</dbReference>
<dbReference type="RefSeq" id="WP_344783741.1">
    <property type="nucleotide sequence ID" value="NZ_BAAAZW010000006.1"/>
</dbReference>
<keyword evidence="6" id="KW-0812">Transmembrane</keyword>
<feature type="DNA-binding region" description="H-T-H motif" evidence="4">
    <location>
        <begin position="45"/>
        <end position="64"/>
    </location>
</feature>
<evidence type="ECO:0000256" key="6">
    <source>
        <dbReference type="SAM" id="Phobius"/>
    </source>
</evidence>
<evidence type="ECO:0000256" key="3">
    <source>
        <dbReference type="ARBA" id="ARBA00023163"/>
    </source>
</evidence>
<keyword evidence="6" id="KW-1133">Transmembrane helix</keyword>
<dbReference type="PANTHER" id="PTHR30055">
    <property type="entry name" value="HTH-TYPE TRANSCRIPTIONAL REGULATOR RUTR"/>
    <property type="match status" value="1"/>
</dbReference>
<proteinExistence type="predicted"/>
<feature type="transmembrane region" description="Helical" evidence="6">
    <location>
        <begin position="190"/>
        <end position="208"/>
    </location>
</feature>
<keyword evidence="6" id="KW-0472">Membrane</keyword>
<dbReference type="InterPro" id="IPR001647">
    <property type="entry name" value="HTH_TetR"/>
</dbReference>
<evidence type="ECO:0000256" key="5">
    <source>
        <dbReference type="SAM" id="MobiDB-lite"/>
    </source>
</evidence>